<dbReference type="AlphaFoldDB" id="A0A8K0UFP3"/>
<dbReference type="EMBL" id="JAEVFJ010000063">
    <property type="protein sequence ID" value="KAH8077491.1"/>
    <property type="molecule type" value="Genomic_DNA"/>
</dbReference>
<dbReference type="PANTHER" id="PTHR48100">
    <property type="entry name" value="BROAD-SPECIFICITY PHOSPHATASE YOR283W-RELATED"/>
    <property type="match status" value="1"/>
</dbReference>
<comment type="caution">
    <text evidence="1">The sequence shown here is derived from an EMBL/GenBank/DDBJ whole genome shotgun (WGS) entry which is preliminary data.</text>
</comment>
<keyword evidence="2" id="KW-1185">Reference proteome</keyword>
<reference evidence="1" key="1">
    <citation type="journal article" date="2021" name="New Phytol.">
        <title>Evolutionary innovations through gain and loss of genes in the ectomycorrhizal Boletales.</title>
        <authorList>
            <person name="Wu G."/>
            <person name="Miyauchi S."/>
            <person name="Morin E."/>
            <person name="Kuo A."/>
            <person name="Drula E."/>
            <person name="Varga T."/>
            <person name="Kohler A."/>
            <person name="Feng B."/>
            <person name="Cao Y."/>
            <person name="Lipzen A."/>
            <person name="Daum C."/>
            <person name="Hundley H."/>
            <person name="Pangilinan J."/>
            <person name="Johnson J."/>
            <person name="Barry K."/>
            <person name="LaButti K."/>
            <person name="Ng V."/>
            <person name="Ahrendt S."/>
            <person name="Min B."/>
            <person name="Choi I.G."/>
            <person name="Park H."/>
            <person name="Plett J.M."/>
            <person name="Magnuson J."/>
            <person name="Spatafora J.W."/>
            <person name="Nagy L.G."/>
            <person name="Henrissat B."/>
            <person name="Grigoriev I.V."/>
            <person name="Yang Z.L."/>
            <person name="Xu J."/>
            <person name="Martin F.M."/>
        </authorList>
    </citation>
    <scope>NUCLEOTIDE SEQUENCE</scope>
    <source>
        <strain evidence="1">KKN 215</strain>
    </source>
</reference>
<sequence length="279" mass="31105">MAYSAVSGFFIQDDPAAVPTIIGALPVRLGLIDDSIERWKTFKKKLDQLNAEGDAVYKLVYLCRHGQGYHNVAESKYGTEAWDAYWSTLNGDDELTWGPDPLLTPVGQGQAVDAREAWKAELEFGIPTPERCYASPLRRALDTWTITMGGEGEHRVLPEASRRVTILENCREEYGIHTCDLRSPLSSLQRLYPPPMYTFEDGFREEDPVWREGERETKENIARRALTVLDVIFRGDRDGAIVSITAHGGFINGFLAAIGRPSYALPTGGILPVVVKYAI</sequence>
<dbReference type="SUPFAM" id="SSF53254">
    <property type="entry name" value="Phosphoglycerate mutase-like"/>
    <property type="match status" value="1"/>
</dbReference>
<gene>
    <name evidence="1" type="ORF">BXZ70DRAFT_962546</name>
</gene>
<dbReference type="GO" id="GO:0016791">
    <property type="term" value="F:phosphatase activity"/>
    <property type="evidence" value="ECO:0007669"/>
    <property type="project" value="TreeGrafter"/>
</dbReference>
<dbReference type="Gene3D" id="3.40.50.1240">
    <property type="entry name" value="Phosphoglycerate mutase-like"/>
    <property type="match status" value="1"/>
</dbReference>
<dbReference type="PANTHER" id="PTHR48100:SF1">
    <property type="entry name" value="HISTIDINE PHOSPHATASE FAMILY PROTEIN-RELATED"/>
    <property type="match status" value="1"/>
</dbReference>
<protein>
    <submittedName>
        <fullName evidence="1">Phosphoglycerate mutase-like protein</fullName>
    </submittedName>
</protein>
<dbReference type="InterPro" id="IPR013078">
    <property type="entry name" value="His_Pase_superF_clade-1"/>
</dbReference>
<dbReference type="InterPro" id="IPR050275">
    <property type="entry name" value="PGM_Phosphatase"/>
</dbReference>
<evidence type="ECO:0000313" key="1">
    <source>
        <dbReference type="EMBL" id="KAH8077491.1"/>
    </source>
</evidence>
<dbReference type="InterPro" id="IPR029033">
    <property type="entry name" value="His_PPase_superfam"/>
</dbReference>
<dbReference type="GO" id="GO:0005737">
    <property type="term" value="C:cytoplasm"/>
    <property type="evidence" value="ECO:0007669"/>
    <property type="project" value="TreeGrafter"/>
</dbReference>
<accession>A0A8K0UFP3</accession>
<dbReference type="Proteomes" id="UP000813824">
    <property type="component" value="Unassembled WGS sequence"/>
</dbReference>
<dbReference type="Pfam" id="PF00300">
    <property type="entry name" value="His_Phos_1"/>
    <property type="match status" value="1"/>
</dbReference>
<dbReference type="SMART" id="SM00855">
    <property type="entry name" value="PGAM"/>
    <property type="match status" value="1"/>
</dbReference>
<proteinExistence type="predicted"/>
<name>A0A8K0UFP3_9AGAR</name>
<dbReference type="CDD" id="cd07067">
    <property type="entry name" value="HP_PGM_like"/>
    <property type="match status" value="1"/>
</dbReference>
<evidence type="ECO:0000313" key="2">
    <source>
        <dbReference type="Proteomes" id="UP000813824"/>
    </source>
</evidence>
<dbReference type="OrthoDB" id="496981at2759"/>
<organism evidence="1 2">
    <name type="scientific">Cristinia sonorae</name>
    <dbReference type="NCBI Taxonomy" id="1940300"/>
    <lineage>
        <taxon>Eukaryota</taxon>
        <taxon>Fungi</taxon>
        <taxon>Dikarya</taxon>
        <taxon>Basidiomycota</taxon>
        <taxon>Agaricomycotina</taxon>
        <taxon>Agaricomycetes</taxon>
        <taxon>Agaricomycetidae</taxon>
        <taxon>Agaricales</taxon>
        <taxon>Pleurotineae</taxon>
        <taxon>Stephanosporaceae</taxon>
        <taxon>Cristinia</taxon>
    </lineage>
</organism>